<keyword evidence="2" id="KW-0378">Hydrolase</keyword>
<keyword evidence="3 5" id="KW-0269">Exonuclease</keyword>
<evidence type="ECO:0000256" key="2">
    <source>
        <dbReference type="ARBA" id="ARBA00022801"/>
    </source>
</evidence>
<evidence type="ECO:0000259" key="4">
    <source>
        <dbReference type="SMART" id="SM00479"/>
    </source>
</evidence>
<dbReference type="GO" id="GO:0004527">
    <property type="term" value="F:exonuclease activity"/>
    <property type="evidence" value="ECO:0007669"/>
    <property type="project" value="UniProtKB-KW"/>
</dbReference>
<dbReference type="SMART" id="SM00479">
    <property type="entry name" value="EXOIII"/>
    <property type="match status" value="1"/>
</dbReference>
<dbReference type="PANTHER" id="PTHR23044:SF61">
    <property type="entry name" value="3'-5' EXORIBONUCLEASE 1-RELATED"/>
    <property type="match status" value="1"/>
</dbReference>
<feature type="domain" description="Exonuclease" evidence="4">
    <location>
        <begin position="13"/>
        <end position="190"/>
    </location>
</feature>
<evidence type="ECO:0000256" key="3">
    <source>
        <dbReference type="ARBA" id="ARBA00022839"/>
    </source>
</evidence>
<dbReference type="InterPro" id="IPR012337">
    <property type="entry name" value="RNaseH-like_sf"/>
</dbReference>
<evidence type="ECO:0000313" key="6">
    <source>
        <dbReference type="Proteomes" id="UP001499851"/>
    </source>
</evidence>
<comment type="caution">
    <text evidence="5">The sequence shown here is derived from an EMBL/GenBank/DDBJ whole genome shotgun (WGS) entry which is preliminary data.</text>
</comment>
<dbReference type="EMBL" id="BAAAQF010000005">
    <property type="protein sequence ID" value="GAA1671720.1"/>
    <property type="molecule type" value="Genomic_DNA"/>
</dbReference>
<reference evidence="6" key="1">
    <citation type="journal article" date="2019" name="Int. J. Syst. Evol. Microbiol.">
        <title>The Global Catalogue of Microorganisms (GCM) 10K type strain sequencing project: providing services to taxonomists for standard genome sequencing and annotation.</title>
        <authorList>
            <consortium name="The Broad Institute Genomics Platform"/>
            <consortium name="The Broad Institute Genome Sequencing Center for Infectious Disease"/>
            <person name="Wu L."/>
            <person name="Ma J."/>
        </authorList>
    </citation>
    <scope>NUCLEOTIDE SEQUENCE [LARGE SCALE GENOMIC DNA]</scope>
    <source>
        <strain evidence="6">JCM 16001</strain>
    </source>
</reference>
<dbReference type="Proteomes" id="UP001499851">
    <property type="component" value="Unassembled WGS sequence"/>
</dbReference>
<dbReference type="InterPro" id="IPR013520">
    <property type="entry name" value="Ribonucl_H"/>
</dbReference>
<dbReference type="InterPro" id="IPR047201">
    <property type="entry name" value="ERI-1_3'hExo-like"/>
</dbReference>
<evidence type="ECO:0000313" key="5">
    <source>
        <dbReference type="EMBL" id="GAA1671720.1"/>
    </source>
</evidence>
<dbReference type="CDD" id="cd06133">
    <property type="entry name" value="ERI-1_3'hExo_like"/>
    <property type="match status" value="1"/>
</dbReference>
<accession>A0ABP4SM94</accession>
<dbReference type="InterPro" id="IPR036397">
    <property type="entry name" value="RNaseH_sf"/>
</dbReference>
<keyword evidence="6" id="KW-1185">Reference proteome</keyword>
<keyword evidence="1" id="KW-0540">Nuclease</keyword>
<dbReference type="InterPro" id="IPR051274">
    <property type="entry name" value="3-5_Exoribonuclease"/>
</dbReference>
<name>A0ABP4SM94_9ACTN</name>
<organism evidence="5 6">
    <name type="scientific">Glycomyces endophyticus</name>
    <dbReference type="NCBI Taxonomy" id="480996"/>
    <lineage>
        <taxon>Bacteria</taxon>
        <taxon>Bacillati</taxon>
        <taxon>Actinomycetota</taxon>
        <taxon>Actinomycetes</taxon>
        <taxon>Glycomycetales</taxon>
        <taxon>Glycomycetaceae</taxon>
        <taxon>Glycomyces</taxon>
    </lineage>
</organism>
<dbReference type="Pfam" id="PF00929">
    <property type="entry name" value="RNase_T"/>
    <property type="match status" value="1"/>
</dbReference>
<gene>
    <name evidence="5" type="ORF">GCM10009830_17200</name>
</gene>
<evidence type="ECO:0000256" key="1">
    <source>
        <dbReference type="ARBA" id="ARBA00022722"/>
    </source>
</evidence>
<dbReference type="SUPFAM" id="SSF53098">
    <property type="entry name" value="Ribonuclease H-like"/>
    <property type="match status" value="1"/>
</dbReference>
<dbReference type="Gene3D" id="3.30.420.10">
    <property type="entry name" value="Ribonuclease H-like superfamily/Ribonuclease H"/>
    <property type="match status" value="1"/>
</dbReference>
<dbReference type="PANTHER" id="PTHR23044">
    <property type="entry name" value="3'-5' EXONUCLEASE ERI1-RELATED"/>
    <property type="match status" value="1"/>
</dbReference>
<proteinExistence type="predicted"/>
<protein>
    <submittedName>
        <fullName evidence="5">3'-5' exonuclease</fullName>
    </submittedName>
</protein>
<sequence length="196" mass="21710">MDGPFTLQGMDTLLNVVDVEATCWDGQPPAGAVNEIIEIGLTVVDLAARERVAKHRILVRPRRSRVSEFCKELTGLTQTEVDTGVEFEEACRELAAEHRADSRPWASWGDYDRNQFQRQCQATGTRYPFSGRHTNAKLRFTEARGLKRRPGMAQALDIAGLPLDGRHHSGADDAWNIAALILDLAATGDWPEGRTA</sequence>